<feature type="transmembrane region" description="Helical" evidence="7">
    <location>
        <begin position="277"/>
        <end position="294"/>
    </location>
</feature>
<dbReference type="GO" id="GO:0016020">
    <property type="term" value="C:membrane"/>
    <property type="evidence" value="ECO:0007669"/>
    <property type="project" value="UniProtKB-SubCell"/>
</dbReference>
<dbReference type="GO" id="GO:0015833">
    <property type="term" value="P:peptide transport"/>
    <property type="evidence" value="ECO:0007669"/>
    <property type="project" value="UniProtKB-KW"/>
</dbReference>
<reference evidence="8" key="2">
    <citation type="submission" date="2017-05" db="UniProtKB">
        <authorList>
            <consortium name="EnsemblMetazoa"/>
        </authorList>
    </citation>
    <scope>IDENTIFICATION</scope>
</reference>
<organism evidence="8">
    <name type="scientific">Amphimedon queenslandica</name>
    <name type="common">Sponge</name>
    <dbReference type="NCBI Taxonomy" id="400682"/>
    <lineage>
        <taxon>Eukaryota</taxon>
        <taxon>Metazoa</taxon>
        <taxon>Porifera</taxon>
        <taxon>Demospongiae</taxon>
        <taxon>Heteroscleromorpha</taxon>
        <taxon>Haplosclerida</taxon>
        <taxon>Niphatidae</taxon>
        <taxon>Amphimedon</taxon>
    </lineage>
</organism>
<feature type="transmembrane region" description="Helical" evidence="7">
    <location>
        <begin position="459"/>
        <end position="478"/>
    </location>
</feature>
<gene>
    <name evidence="8" type="primary">105312121</name>
</gene>
<feature type="transmembrane region" description="Helical" evidence="7">
    <location>
        <begin position="424"/>
        <end position="447"/>
    </location>
</feature>
<dbReference type="KEGG" id="aqu:105312121"/>
<feature type="transmembrane region" description="Helical" evidence="7">
    <location>
        <begin position="7"/>
        <end position="32"/>
    </location>
</feature>
<feature type="transmembrane region" description="Helical" evidence="7">
    <location>
        <begin position="52"/>
        <end position="72"/>
    </location>
</feature>
<feature type="transmembrane region" description="Helical" evidence="7">
    <location>
        <begin position="321"/>
        <end position="341"/>
    </location>
</feature>
<evidence type="ECO:0000313" key="8">
    <source>
        <dbReference type="EnsemblMetazoa" id="Aqu2.1.36486_001"/>
    </source>
</evidence>
<evidence type="ECO:0000256" key="3">
    <source>
        <dbReference type="ARBA" id="ARBA00022692"/>
    </source>
</evidence>
<dbReference type="OrthoDB" id="8904098at2759"/>
<dbReference type="EnsemblMetazoa" id="Aqu2.1.36486_001">
    <property type="protein sequence ID" value="Aqu2.1.36486_001"/>
    <property type="gene ID" value="Aqu2.1.36486"/>
</dbReference>
<dbReference type="eggNOG" id="KOG1237">
    <property type="taxonomic scope" value="Eukaryota"/>
</dbReference>
<keyword evidence="9" id="KW-1185">Reference proteome</keyword>
<evidence type="ECO:0000313" key="9">
    <source>
        <dbReference type="Proteomes" id="UP000007879"/>
    </source>
</evidence>
<comment type="subcellular location">
    <subcellularLocation>
        <location evidence="1">Membrane</location>
        <topology evidence="1">Multi-pass membrane protein</topology>
    </subcellularLocation>
</comment>
<keyword evidence="6 7" id="KW-0472">Membrane</keyword>
<keyword evidence="4" id="KW-0571">Peptide transport</keyword>
<dbReference type="Proteomes" id="UP000007879">
    <property type="component" value="Unassembled WGS sequence"/>
</dbReference>
<keyword evidence="3 7" id="KW-0812">Transmembrane</keyword>
<evidence type="ECO:0000256" key="6">
    <source>
        <dbReference type="ARBA" id="ARBA00023136"/>
    </source>
</evidence>
<feature type="transmembrane region" description="Helical" evidence="7">
    <location>
        <begin position="154"/>
        <end position="176"/>
    </location>
</feature>
<evidence type="ECO:0000256" key="4">
    <source>
        <dbReference type="ARBA" id="ARBA00022856"/>
    </source>
</evidence>
<evidence type="ECO:0000256" key="2">
    <source>
        <dbReference type="ARBA" id="ARBA00005982"/>
    </source>
</evidence>
<sequence>MFSFSNGVLIVILWTILINQLTVYSCAGYLFNYIIKQEAPENGFWFNTTLDLVQFIGFILYPITGLLADIYWTRFNTMYAAMYFNVIGTAILTIASFLSYYGQTATWPFVMAGMVLPLGMIQTGVALFSSNAVQFATDQMPGASSNELSSFVHWYFWAIFIGHGEANLIFLFLYIFTSLDKAVRLTLLIVCVVQVFCWAIGVVGITLLRHKLVNEPAGRNPLKHLAKVLRYSWHHKASRFEFRSAFTYGVESPTRLDFAKERFGGPFTTEEVEDTKTFFRVLLVMLSVSGYFFIDATVATSSHMREIKTALNLKADVAFDYFNVMPFTCTTFTILILIPLYHCCMRKHVKKYMPSLLKRMFFGLVFALLSVILLQVIEIVLSVEVHALTSCDRCSLINNDSICLWNYSLHTQDFNFELFPYQVIFIPQIFNGIAFLFVCLTAIEFILAQAPRLMQGFLIGLWFFLTSFKIPVGMLLSVNVIDCQFYAVSFRVVAMILLLPLYALTASRYKRRERDEYAAINEQNIIEEYVVKGLDRRDEYYKQLSDEYHISN</sequence>
<accession>A0A1X7V8Z9</accession>
<feature type="transmembrane region" description="Helical" evidence="7">
    <location>
        <begin position="361"/>
        <end position="383"/>
    </location>
</feature>
<protein>
    <recommendedName>
        <fullName evidence="10">Major facilitator superfamily (MFS) profile domain-containing protein</fullName>
    </recommendedName>
</protein>
<name>A0A1X7V8Z9_AMPQE</name>
<dbReference type="Gene3D" id="1.20.1250.20">
    <property type="entry name" value="MFS general substrate transporter like domains"/>
    <property type="match status" value="1"/>
</dbReference>
<feature type="transmembrane region" description="Helical" evidence="7">
    <location>
        <begin position="107"/>
        <end position="133"/>
    </location>
</feature>
<feature type="transmembrane region" description="Helical" evidence="7">
    <location>
        <begin position="182"/>
        <end position="208"/>
    </location>
</feature>
<keyword evidence="5 7" id="KW-1133">Transmembrane helix</keyword>
<dbReference type="InParanoid" id="A0A1X7V8Z9"/>
<reference evidence="9" key="1">
    <citation type="journal article" date="2010" name="Nature">
        <title>The Amphimedon queenslandica genome and the evolution of animal complexity.</title>
        <authorList>
            <person name="Srivastava M."/>
            <person name="Simakov O."/>
            <person name="Chapman J."/>
            <person name="Fahey B."/>
            <person name="Gauthier M.E."/>
            <person name="Mitros T."/>
            <person name="Richards G.S."/>
            <person name="Conaco C."/>
            <person name="Dacre M."/>
            <person name="Hellsten U."/>
            <person name="Larroux C."/>
            <person name="Putnam N.H."/>
            <person name="Stanke M."/>
            <person name="Adamska M."/>
            <person name="Darling A."/>
            <person name="Degnan S.M."/>
            <person name="Oakley T.H."/>
            <person name="Plachetzki D.C."/>
            <person name="Zhai Y."/>
            <person name="Adamski M."/>
            <person name="Calcino A."/>
            <person name="Cummins S.F."/>
            <person name="Goodstein D.M."/>
            <person name="Harris C."/>
            <person name="Jackson D.J."/>
            <person name="Leys S.P."/>
            <person name="Shu S."/>
            <person name="Woodcroft B.J."/>
            <person name="Vervoort M."/>
            <person name="Kosik K.S."/>
            <person name="Manning G."/>
            <person name="Degnan B.M."/>
            <person name="Rokhsar D.S."/>
        </authorList>
    </citation>
    <scope>NUCLEOTIDE SEQUENCE [LARGE SCALE GENOMIC DNA]</scope>
</reference>
<evidence type="ECO:0000256" key="7">
    <source>
        <dbReference type="SAM" id="Phobius"/>
    </source>
</evidence>
<evidence type="ECO:0000256" key="1">
    <source>
        <dbReference type="ARBA" id="ARBA00004141"/>
    </source>
</evidence>
<dbReference type="PANTHER" id="PTHR11654">
    <property type="entry name" value="OLIGOPEPTIDE TRANSPORTER-RELATED"/>
    <property type="match status" value="1"/>
</dbReference>
<dbReference type="InterPro" id="IPR000109">
    <property type="entry name" value="POT_fam"/>
</dbReference>
<dbReference type="Pfam" id="PF00854">
    <property type="entry name" value="PTR2"/>
    <property type="match status" value="1"/>
</dbReference>
<dbReference type="GO" id="GO:0022857">
    <property type="term" value="F:transmembrane transporter activity"/>
    <property type="evidence" value="ECO:0007669"/>
    <property type="project" value="InterPro"/>
</dbReference>
<dbReference type="InterPro" id="IPR036259">
    <property type="entry name" value="MFS_trans_sf"/>
</dbReference>
<feature type="transmembrane region" description="Helical" evidence="7">
    <location>
        <begin position="79"/>
        <end position="101"/>
    </location>
</feature>
<keyword evidence="4" id="KW-0813">Transport</keyword>
<feature type="transmembrane region" description="Helical" evidence="7">
    <location>
        <begin position="484"/>
        <end position="504"/>
    </location>
</feature>
<evidence type="ECO:0008006" key="10">
    <source>
        <dbReference type="Google" id="ProtNLM"/>
    </source>
</evidence>
<dbReference type="AlphaFoldDB" id="A0A1X7V8Z9"/>
<proteinExistence type="inferred from homology"/>
<evidence type="ECO:0000256" key="5">
    <source>
        <dbReference type="ARBA" id="ARBA00022989"/>
    </source>
</evidence>
<dbReference type="EnsemblMetazoa" id="XM_011404509.2">
    <property type="protein sequence ID" value="XP_011402811.1"/>
    <property type="gene ID" value="LOC105312121"/>
</dbReference>
<comment type="similarity">
    <text evidence="2">Belongs to the major facilitator superfamily. Proton-dependent oligopeptide transporter (POT/PTR) (TC 2.A.17) family.</text>
</comment>
<keyword evidence="4" id="KW-0653">Protein transport</keyword>